<geneLocation type="mitochondrion" evidence="3"/>
<dbReference type="Gene3D" id="1.20.120.1810">
    <property type="match status" value="1"/>
</dbReference>
<name>M4QED5_SECEC</name>
<proteinExistence type="inferred from homology"/>
<protein>
    <submittedName>
        <fullName evidence="3">Sigma-like factor</fullName>
        <ecNumber evidence="3">2.7.7.6</ecNumber>
    </submittedName>
</protein>
<dbReference type="InterPro" id="IPR013325">
    <property type="entry name" value="RNA_pol_sigma_r2"/>
</dbReference>
<dbReference type="SUPFAM" id="SSF88659">
    <property type="entry name" value="Sigma3 and sigma4 domains of RNA polymerase sigma factors"/>
    <property type="match status" value="1"/>
</dbReference>
<dbReference type="AlphaFoldDB" id="M4QED5"/>
<reference evidence="3" key="3">
    <citation type="journal article" date="2006" name="RNA">
        <title>Hybrid E. coli--Mitochondrial ribonuclease P RNAs are catalytically active.</title>
        <authorList>
            <person name="Seif E."/>
            <person name="Cadieux A."/>
            <person name="Lang B.F."/>
        </authorList>
    </citation>
    <scope>NUCLEOTIDE SEQUENCE</scope>
    <source>
        <strain evidence="3">ATCC 50688</strain>
    </source>
</reference>
<evidence type="ECO:0000259" key="2">
    <source>
        <dbReference type="Pfam" id="PF04539"/>
    </source>
</evidence>
<dbReference type="GeneID" id="15333248"/>
<dbReference type="GO" id="GO:0003899">
    <property type="term" value="F:DNA-directed RNA polymerase activity"/>
    <property type="evidence" value="ECO:0007669"/>
    <property type="project" value="UniProtKB-EC"/>
</dbReference>
<dbReference type="PANTHER" id="PTHR30603">
    <property type="entry name" value="RNA POLYMERASE SIGMA FACTOR RPO"/>
    <property type="match status" value="1"/>
</dbReference>
<comment type="similarity">
    <text evidence="1">Belongs to the sigma-70 factor family.</text>
</comment>
<evidence type="ECO:0000313" key="3">
    <source>
        <dbReference type="EMBL" id="AGH24465.1"/>
    </source>
</evidence>
<dbReference type="GO" id="GO:0003700">
    <property type="term" value="F:DNA-binding transcription factor activity"/>
    <property type="evidence" value="ECO:0007669"/>
    <property type="project" value="InterPro"/>
</dbReference>
<dbReference type="SUPFAM" id="SSF88946">
    <property type="entry name" value="Sigma2 domain of RNA polymerase sigma factors"/>
    <property type="match status" value="1"/>
</dbReference>
<evidence type="ECO:0000256" key="1">
    <source>
        <dbReference type="ARBA" id="ARBA00007788"/>
    </source>
</evidence>
<dbReference type="EC" id="2.7.7.6" evidence="3"/>
<dbReference type="GO" id="GO:0006352">
    <property type="term" value="P:DNA-templated transcription initiation"/>
    <property type="evidence" value="ECO:0007669"/>
    <property type="project" value="InterPro"/>
</dbReference>
<dbReference type="EMBL" id="KC353359">
    <property type="protein sequence ID" value="AGH24465.1"/>
    <property type="molecule type" value="Genomic_DNA"/>
</dbReference>
<organism evidence="3">
    <name type="scientific">Seculamonas ecuadoriensis</name>
    <name type="common">Flagellate</name>
    <dbReference type="NCBI Taxonomy" id="221724"/>
    <lineage>
        <taxon>Eukaryota</taxon>
        <taxon>Discoba</taxon>
        <taxon>Jakobida</taxon>
        <taxon>Histionina</taxon>
        <taxon>Seculamonas</taxon>
    </lineage>
</organism>
<dbReference type="InterPro" id="IPR007624">
    <property type="entry name" value="RNA_pol_sigma70_r3"/>
</dbReference>
<dbReference type="Gene3D" id="1.20.140.160">
    <property type="match status" value="1"/>
</dbReference>
<dbReference type="InterPro" id="IPR050239">
    <property type="entry name" value="Sigma-70_RNA_pol_init_factors"/>
</dbReference>
<dbReference type="Pfam" id="PF04539">
    <property type="entry name" value="Sigma70_r3"/>
    <property type="match status" value="1"/>
</dbReference>
<reference evidence="3" key="4">
    <citation type="journal article" date="2013" name="Genome Biol. Evol.">
        <title>Strikingly bacteria-like and gene-rich mitochondrial genomes throughout jakobid protists.</title>
        <authorList>
            <person name="Burger G."/>
            <person name="Gray M.W."/>
            <person name="Forget L."/>
            <person name="Lang B.F."/>
        </authorList>
    </citation>
    <scope>NUCLEOTIDE SEQUENCE</scope>
    <source>
        <strain evidence="3">ATCC 50688</strain>
    </source>
</reference>
<dbReference type="InterPro" id="IPR013324">
    <property type="entry name" value="RNA_pol_sigma_r3/r4-like"/>
</dbReference>
<keyword evidence="3" id="KW-0496">Mitochondrion</keyword>
<feature type="domain" description="RNA polymerase sigma-70 region 3" evidence="2">
    <location>
        <begin position="375"/>
        <end position="418"/>
    </location>
</feature>
<reference evidence="3" key="2">
    <citation type="journal article" date="2004" name="RNA">
        <title>Mitochondrial 3' tRNA editing in the jakobid Seculamonas ecuadoriensis: a novel mechanism and implications for tRNA processing.</title>
        <authorList>
            <person name="Leigh J."/>
            <person name="Lang B.F."/>
        </authorList>
    </citation>
    <scope>NUCLEOTIDE SEQUENCE</scope>
    <source>
        <strain evidence="3">ATCC 50688</strain>
    </source>
</reference>
<sequence>MLSENKYLLYNYLNRHKNINASCTTDLTSYLYLRTHLKCTEYTSTNSLLQNIRNSNILHNYSIYKFKHQKLFDYYQRICSTKHMKGVYYEYELFLSYEQKKLSELERIARNPITKYYLHQSYVDIQDKFIQETQYLEYEIQSLSKNIEHTVKKESISRYILKLHQHLLLSYNILDLLSNHSDILTYSSKSSIFLELFYYEIKWTIIFLLKQLGLKTELFFECSLKWIDLYHTICMRDKLFLSPVMSWKYCFHAKKMIKKENAYAALDVLNKKEIYLMYKQYTSRKHTINISKLIILKTYTSYLKHVINHYKLKHPSIFDIIEESTSGLIKSIDKFQLYKKCRFLTYASWWVEQPLQRFTPETYELINVPENIRQKIIQYKTERDTLYQKLGREPTEKELSDSLRISPRQIKRIQNYTKLKTKTVSSIDVQKQTPFEFIEYEKQKINKKDKMLYIQQYKKGPLNVQKPSLPRKYLTVLSMHLGIYPYAEHNNESILYLFNMQLPQLIRILAYVYHWKVE</sequence>
<accession>M4QED5</accession>
<reference evidence="3" key="1">
    <citation type="journal article" date="2003" name="Mol. Biol. Evol.">
        <title>Structure of the bc1 complex from Seculamonas ecuadoriensis, a jakobid flagellate with an ancestral mitochondrial genome.</title>
        <authorList>
            <person name="Marx S."/>
            <person name="Baumgartner M."/>
            <person name="Kannan S."/>
            <person name="Braun H.P."/>
            <person name="Lang B.F."/>
            <person name="Burger G."/>
        </authorList>
    </citation>
    <scope>NUCLEOTIDE SEQUENCE</scope>
    <source>
        <strain evidence="3">ATCC 50688</strain>
    </source>
</reference>
<keyword evidence="3" id="KW-0548">Nucleotidyltransferase</keyword>
<dbReference type="RefSeq" id="YP_007890770.1">
    <property type="nucleotide sequence ID" value="NC_021128.1"/>
</dbReference>
<gene>
    <name evidence="3" type="primary">rpoD</name>
</gene>
<dbReference type="PANTHER" id="PTHR30603:SF47">
    <property type="entry name" value="RNA POLYMERASE SIGMA FACTOR SIGD, CHLOROPLASTIC"/>
    <property type="match status" value="1"/>
</dbReference>
<keyword evidence="3" id="KW-0808">Transferase</keyword>